<name>A0A3M8JUP7_VIBCL</name>
<reference evidence="5 6" key="1">
    <citation type="submission" date="2019-06" db="EMBL/GenBank/DDBJ databases">
        <title>Vibrio cholerae phylogeny based on whole-genome sequencing reveals genetic diversity and population strucutre.</title>
        <authorList>
            <person name="Zhiqiu Y."/>
            <person name="Bin L."/>
            <person name="Lingyan J."/>
        </authorList>
    </citation>
    <scope>NUCLEOTIDE SEQUENCE [LARGE SCALE GENOMIC DNA]</scope>
    <source>
        <strain evidence="3 5">N2768</strain>
        <strain evidence="2 6">N2814</strain>
    </source>
</reference>
<dbReference type="EMBL" id="VSGZ01000035">
    <property type="protein sequence ID" value="TXY92177.1"/>
    <property type="molecule type" value="Genomic_DNA"/>
</dbReference>
<evidence type="ECO:0000313" key="6">
    <source>
        <dbReference type="Proteomes" id="UP000323819"/>
    </source>
</evidence>
<evidence type="ECO:0000313" key="4">
    <source>
        <dbReference type="Proteomes" id="UP000319979"/>
    </source>
</evidence>
<sequence>MICLRLSSSPKHKNYFHLGEIPYFLIKGHRYNQNDLRFNQGEHHDDSNER</sequence>
<dbReference type="AlphaFoldDB" id="A0A3M8JUP7"/>
<dbReference type="EMBL" id="VSIJ01000037">
    <property type="protein sequence ID" value="TXX63889.1"/>
    <property type="molecule type" value="Genomic_DNA"/>
</dbReference>
<dbReference type="GO" id="GO:0016787">
    <property type="term" value="F:hydrolase activity"/>
    <property type="evidence" value="ECO:0007669"/>
    <property type="project" value="UniProtKB-KW"/>
</dbReference>
<gene>
    <name evidence="1" type="ORF">FLM02_16480</name>
    <name evidence="3" type="ORF">FXE67_09305</name>
    <name evidence="2" type="ORF">FXF03_19635</name>
</gene>
<protein>
    <submittedName>
        <fullName evidence="1">Amidohydrolase</fullName>
    </submittedName>
</protein>
<accession>A0A3M8JUP7</accession>
<dbReference type="Proteomes" id="UP000319979">
    <property type="component" value="Unassembled WGS sequence"/>
</dbReference>
<evidence type="ECO:0000313" key="2">
    <source>
        <dbReference type="EMBL" id="TXX63889.1"/>
    </source>
</evidence>
<keyword evidence="1" id="KW-0378">Hydrolase</keyword>
<reference evidence="1 4" key="2">
    <citation type="submission" date="2019-07" db="EMBL/GenBank/DDBJ databases">
        <title>Phenotypic and genotypic antimicrobial resistance traits of Vibrio cholerae non-O1/non-O139 isolated from a large Austrian lake frequently associated with cases of infection.</title>
        <authorList>
            <person name="Lepuschitz S."/>
            <person name="Baron S."/>
            <person name="Larvor E."/>
            <person name="Granier S."/>
            <person name="Pretzer C."/>
            <person name="Mach R.L."/>
            <person name="Farnleitner A.H."/>
            <person name="Ruppitsch W."/>
            <person name="Pleininger S."/>
            <person name="Indra A."/>
            <person name="Kirschner A.K.T."/>
        </authorList>
    </citation>
    <scope>NUCLEOTIDE SEQUENCE [LARGE SCALE GENOMIC DNA]</scope>
    <source>
        <strain evidence="1 4">A12JL36W90</strain>
    </source>
</reference>
<dbReference type="Proteomes" id="UP000323583">
    <property type="component" value="Unassembled WGS sequence"/>
</dbReference>
<evidence type="ECO:0000313" key="3">
    <source>
        <dbReference type="EMBL" id="TXY92177.1"/>
    </source>
</evidence>
<proteinExistence type="predicted"/>
<evidence type="ECO:0000313" key="5">
    <source>
        <dbReference type="Proteomes" id="UP000323583"/>
    </source>
</evidence>
<dbReference type="Proteomes" id="UP000323819">
    <property type="component" value="Unassembled WGS sequence"/>
</dbReference>
<comment type="caution">
    <text evidence="1">The sequence shown here is derived from an EMBL/GenBank/DDBJ whole genome shotgun (WGS) entry which is preliminary data.</text>
</comment>
<organism evidence="1 4">
    <name type="scientific">Vibrio cholerae</name>
    <dbReference type="NCBI Taxonomy" id="666"/>
    <lineage>
        <taxon>Bacteria</taxon>
        <taxon>Pseudomonadati</taxon>
        <taxon>Pseudomonadota</taxon>
        <taxon>Gammaproteobacteria</taxon>
        <taxon>Vibrionales</taxon>
        <taxon>Vibrionaceae</taxon>
        <taxon>Vibrio</taxon>
    </lineage>
</organism>
<dbReference type="EMBL" id="VIOS01000084">
    <property type="protein sequence ID" value="TQP10196.1"/>
    <property type="molecule type" value="Genomic_DNA"/>
</dbReference>
<evidence type="ECO:0000313" key="1">
    <source>
        <dbReference type="EMBL" id="TQP10196.1"/>
    </source>
</evidence>